<dbReference type="GO" id="GO:0061817">
    <property type="term" value="P:endoplasmic reticulum-plasma membrane tethering"/>
    <property type="evidence" value="ECO:0007669"/>
    <property type="project" value="InterPro"/>
</dbReference>
<evidence type="ECO:0000256" key="3">
    <source>
        <dbReference type="ARBA" id="ARBA00005867"/>
    </source>
</evidence>
<dbReference type="GO" id="GO:0031210">
    <property type="term" value="F:phosphatidylcholine binding"/>
    <property type="evidence" value="ECO:0007669"/>
    <property type="project" value="TreeGrafter"/>
</dbReference>
<keyword evidence="5" id="KW-1003">Cell membrane</keyword>
<feature type="domain" description="C2" evidence="17">
    <location>
        <begin position="618"/>
        <end position="740"/>
    </location>
</feature>
<dbReference type="InterPro" id="IPR035892">
    <property type="entry name" value="C2_domain_sf"/>
</dbReference>
<evidence type="ECO:0000259" key="17">
    <source>
        <dbReference type="PROSITE" id="PS50004"/>
    </source>
</evidence>
<dbReference type="InterPro" id="IPR039010">
    <property type="entry name" value="Synaptotagmin_SMP"/>
</dbReference>
<evidence type="ECO:0000256" key="16">
    <source>
        <dbReference type="SAM" id="Phobius"/>
    </source>
</evidence>
<evidence type="ECO:0000256" key="11">
    <source>
        <dbReference type="ARBA" id="ARBA00022989"/>
    </source>
</evidence>
<sequence>MPTAEAEPGMSGDTAFAAPALPSQPPGERALSVLWSFGKCLGALLPVYLAGYYGFSISVVLFGLMIYMGWKHSRLEKVMKLKSAMYLLENEKTFTTEKAFRAKRDLPPWVNFPDVEKVEWLNKILQQAWPFVGQYLEKLLVESIAPAIRASSIHLQTLSFTKVNIGDKALKVVGVKAHTEHDKRQVMLDLYLSYAGDVEINVEIKKYFCKAGVKGVQLHGKLRVILEPLIGDMPLVGAITMFFIRKPKLDINWTGLTNLLDIPGLNAISDTMIMDAIASHLVLPNRLTIPLVADLHVAQLRSPLPRGVVRIHLLEAEDLTAKDTIIKGLIDGKSDPYAVLRVGTQIFTSHHVDSNLNPQWREMYEVIVHEVPGQELEVEVFDKDPDQDDFLGRVKVDLDIVKKARVVDDWFNLRDVPSGSVHLRLEWLSLLSSADRLSEVIQKNQNLTSKTADPPSAAILAIYLDQAHALPMRKGNKDPSPMVQISIQDATKESKTCYGTNSPMWEDAFTFFIQDPRKQDIDIQVKDDDRALTLGSLTIPLARILATSELTMDQWFQLENSGSASRIYIKIVLRVLWLSDDATPTTPSPRPLAPGPGIGQGGISSELNPMGPGGLGKPQPIRPQQTTPDPEFATEGVLRIHLVEAQNLIAKDNFMGGMVKGKSDPYVKIRVAGITFRSHTIKENLNPIWNELYEVILTQLPGQEIQFELFDKDIDQDDFLGRFKLNLRDIISSQFIDTWYTLNDVKSGRVHLMLEWLPRVSDLPRLEQILQYQSQQSYHNKVVPSTAVLFVYVERAHGLPLKKNGKEPKVGAEIILKSISHKTKICERSTSPRWDEAFHFLVRDPGDETLTVKLSHSWGQALGTVTLPLREVLFEPGLVLDRWINLDGALPESQILLRATLKVLDTQLAVCRRAPGEAGNDGGEEVIPRWVPSHLDLRRRSGYTMAENANSAGQVKLSVSYSIEESRLFITVHACRALAACSKDGADPYVSFILLPDKKATTKRRTVTKKRDLNPEFSERFDFDFSLEESTQRRLDLSVKNSVSFMSRERELIGKLQLDLDQIDLKTGVTQWYDLVAEAN</sequence>
<feature type="domain" description="C2" evidence="17">
    <location>
        <begin position="442"/>
        <end position="560"/>
    </location>
</feature>
<keyword evidence="10" id="KW-0106">Calcium</keyword>
<evidence type="ECO:0000256" key="10">
    <source>
        <dbReference type="ARBA" id="ARBA00022837"/>
    </source>
</evidence>
<dbReference type="InterPro" id="IPR037752">
    <property type="entry name" value="C2C_KIAA1228"/>
</dbReference>
<evidence type="ECO:0000259" key="18">
    <source>
        <dbReference type="PROSITE" id="PS51847"/>
    </source>
</evidence>
<evidence type="ECO:0000256" key="4">
    <source>
        <dbReference type="ARBA" id="ARBA00022448"/>
    </source>
</evidence>
<dbReference type="GO" id="GO:0006869">
    <property type="term" value="P:lipid transport"/>
    <property type="evidence" value="ECO:0007669"/>
    <property type="project" value="UniProtKB-KW"/>
</dbReference>
<dbReference type="Proteomes" id="UP000504630">
    <property type="component" value="Chromosome 7"/>
</dbReference>
<keyword evidence="14 16" id="KW-0472">Membrane</keyword>
<keyword evidence="11 16" id="KW-1133">Transmembrane helix</keyword>
<keyword evidence="6 16" id="KW-0812">Transmembrane</keyword>
<dbReference type="SUPFAM" id="SSF49562">
    <property type="entry name" value="C2 domain (Calcium/lipid-binding domain, CaLB)"/>
    <property type="match status" value="5"/>
</dbReference>
<dbReference type="KEGG" id="cgob:115010616"/>
<evidence type="ECO:0000256" key="14">
    <source>
        <dbReference type="ARBA" id="ARBA00023136"/>
    </source>
</evidence>
<dbReference type="PROSITE" id="PS50004">
    <property type="entry name" value="C2"/>
    <property type="match status" value="5"/>
</dbReference>
<evidence type="ECO:0000256" key="8">
    <source>
        <dbReference type="ARBA" id="ARBA00022737"/>
    </source>
</evidence>
<feature type="region of interest" description="Disordered" evidence="15">
    <location>
        <begin position="585"/>
        <end position="630"/>
    </location>
</feature>
<dbReference type="Gene3D" id="2.60.40.150">
    <property type="entry name" value="C2 domain"/>
    <property type="match status" value="5"/>
</dbReference>
<evidence type="ECO:0000256" key="1">
    <source>
        <dbReference type="ARBA" id="ARBA00004202"/>
    </source>
</evidence>
<feature type="domain" description="C2" evidence="17">
    <location>
        <begin position="951"/>
        <end position="1073"/>
    </location>
</feature>
<dbReference type="GO" id="GO:0035091">
    <property type="term" value="F:phosphatidylinositol binding"/>
    <property type="evidence" value="ECO:0007669"/>
    <property type="project" value="TreeGrafter"/>
</dbReference>
<keyword evidence="13" id="KW-0446">Lipid-binding</keyword>
<evidence type="ECO:0000256" key="2">
    <source>
        <dbReference type="ARBA" id="ARBA00004477"/>
    </source>
</evidence>
<keyword evidence="12" id="KW-0445">Lipid transport</keyword>
<evidence type="ECO:0000256" key="15">
    <source>
        <dbReference type="SAM" id="MobiDB-lite"/>
    </source>
</evidence>
<keyword evidence="7" id="KW-0479">Metal-binding</keyword>
<organism evidence="19 20">
    <name type="scientific">Cottoperca gobio</name>
    <name type="common">Frogmouth</name>
    <name type="synonym">Aphritis gobio</name>
    <dbReference type="NCBI Taxonomy" id="56716"/>
    <lineage>
        <taxon>Eukaryota</taxon>
        <taxon>Metazoa</taxon>
        <taxon>Chordata</taxon>
        <taxon>Craniata</taxon>
        <taxon>Vertebrata</taxon>
        <taxon>Euteleostomi</taxon>
        <taxon>Actinopterygii</taxon>
        <taxon>Neopterygii</taxon>
        <taxon>Teleostei</taxon>
        <taxon>Neoteleostei</taxon>
        <taxon>Acanthomorphata</taxon>
        <taxon>Eupercaria</taxon>
        <taxon>Perciformes</taxon>
        <taxon>Notothenioidei</taxon>
        <taxon>Bovichtidae</taxon>
        <taxon>Cottoperca</taxon>
    </lineage>
</organism>
<feature type="region of interest" description="Disordered" evidence="15">
    <location>
        <begin position="1"/>
        <end position="22"/>
    </location>
</feature>
<proteinExistence type="inferred from homology"/>
<dbReference type="GO" id="GO:0005886">
    <property type="term" value="C:plasma membrane"/>
    <property type="evidence" value="ECO:0007669"/>
    <property type="project" value="UniProtKB-SubCell"/>
</dbReference>
<evidence type="ECO:0000313" key="20">
    <source>
        <dbReference type="RefSeq" id="XP_029291141.1"/>
    </source>
</evidence>
<dbReference type="FunFam" id="2.60.40.150:FF:000106">
    <property type="entry name" value="extended synaptotagmin-1 isoform X1"/>
    <property type="match status" value="2"/>
</dbReference>
<feature type="domain" description="C2" evidence="17">
    <location>
        <begin position="291"/>
        <end position="411"/>
    </location>
</feature>
<dbReference type="InterPro" id="IPR051634">
    <property type="entry name" value="Extended_Synaptotagmin"/>
</dbReference>
<dbReference type="GO" id="GO:0008429">
    <property type="term" value="F:phosphatidylethanolamine binding"/>
    <property type="evidence" value="ECO:0007669"/>
    <property type="project" value="TreeGrafter"/>
</dbReference>
<name>A0A6J2Q0F2_COTGO</name>
<dbReference type="AlphaFoldDB" id="A0A6J2Q0F2"/>
<dbReference type="FunFam" id="2.60.40.150:FF:000093">
    <property type="entry name" value="Extended synaptotagmin 3"/>
    <property type="match status" value="1"/>
</dbReference>
<dbReference type="RefSeq" id="XP_029291141.1">
    <property type="nucleotide sequence ID" value="XM_029435281.1"/>
</dbReference>
<accession>A0A6J2Q0F2</accession>
<keyword evidence="4" id="KW-0813">Transport</keyword>
<keyword evidence="8" id="KW-0677">Repeat</keyword>
<dbReference type="GO" id="GO:0005789">
    <property type="term" value="C:endoplasmic reticulum membrane"/>
    <property type="evidence" value="ECO:0007669"/>
    <property type="project" value="UniProtKB-SubCell"/>
</dbReference>
<dbReference type="PANTHER" id="PTHR45761:SF3">
    <property type="entry name" value="EXTENDED SYNAPTOTAGMIN-1"/>
    <property type="match status" value="1"/>
</dbReference>
<dbReference type="InterPro" id="IPR037733">
    <property type="entry name" value="Ext_Synaptotagmin_C2A"/>
</dbReference>
<dbReference type="CDD" id="cd08391">
    <property type="entry name" value="C2A_C2C_Synaptotagmin_like"/>
    <property type="match status" value="2"/>
</dbReference>
<gene>
    <name evidence="20" type="primary">esyt1a</name>
</gene>
<dbReference type="InterPro" id="IPR031468">
    <property type="entry name" value="SMP_LBD"/>
</dbReference>
<dbReference type="PROSITE" id="PS51847">
    <property type="entry name" value="SMP"/>
    <property type="match status" value="1"/>
</dbReference>
<dbReference type="CDD" id="cd04050">
    <property type="entry name" value="C2B_Synaptotagmin-like"/>
    <property type="match status" value="2"/>
</dbReference>
<evidence type="ECO:0000313" key="19">
    <source>
        <dbReference type="Proteomes" id="UP000504630"/>
    </source>
</evidence>
<dbReference type="GO" id="GO:0005509">
    <property type="term" value="F:calcium ion binding"/>
    <property type="evidence" value="ECO:0007669"/>
    <property type="project" value="TreeGrafter"/>
</dbReference>
<feature type="domain" description="SMP-LTD" evidence="18">
    <location>
        <begin position="114"/>
        <end position="292"/>
    </location>
</feature>
<feature type="transmembrane region" description="Helical" evidence="16">
    <location>
        <begin position="51"/>
        <end position="70"/>
    </location>
</feature>
<dbReference type="GeneID" id="115010616"/>
<keyword evidence="19" id="KW-1185">Reference proteome</keyword>
<dbReference type="CTD" id="567227"/>
<feature type="domain" description="C2" evidence="17">
    <location>
        <begin position="770"/>
        <end position="884"/>
    </location>
</feature>
<reference evidence="20" key="1">
    <citation type="submission" date="2025-08" db="UniProtKB">
        <authorList>
            <consortium name="RefSeq"/>
        </authorList>
    </citation>
    <scope>IDENTIFICATION</scope>
</reference>
<evidence type="ECO:0000256" key="6">
    <source>
        <dbReference type="ARBA" id="ARBA00022692"/>
    </source>
</evidence>
<evidence type="ECO:0000256" key="7">
    <source>
        <dbReference type="ARBA" id="ARBA00022723"/>
    </source>
</evidence>
<comment type="similarity">
    <text evidence="3">Belongs to the extended synaptotagmin family.</text>
</comment>
<evidence type="ECO:0000256" key="13">
    <source>
        <dbReference type="ARBA" id="ARBA00023121"/>
    </source>
</evidence>
<evidence type="ECO:0000256" key="9">
    <source>
        <dbReference type="ARBA" id="ARBA00022824"/>
    </source>
</evidence>
<dbReference type="Pfam" id="PF17047">
    <property type="entry name" value="SMP_LBD"/>
    <property type="match status" value="1"/>
</dbReference>
<dbReference type="FunFam" id="2.60.40.150:FF:000025">
    <property type="entry name" value="Extended synaptotagmin 2"/>
    <property type="match status" value="2"/>
</dbReference>
<dbReference type="GO" id="GO:0005544">
    <property type="term" value="F:calcium-dependent phospholipid binding"/>
    <property type="evidence" value="ECO:0007669"/>
    <property type="project" value="TreeGrafter"/>
</dbReference>
<dbReference type="PANTHER" id="PTHR45761">
    <property type="entry name" value="EXTENDED SYNAPTOTAGMIN-LIKE PROTEIN 2, ISOFORM C"/>
    <property type="match status" value="1"/>
</dbReference>
<evidence type="ECO:0000256" key="5">
    <source>
        <dbReference type="ARBA" id="ARBA00022475"/>
    </source>
</evidence>
<dbReference type="SMART" id="SM00239">
    <property type="entry name" value="C2"/>
    <property type="match status" value="5"/>
</dbReference>
<dbReference type="OrthoDB" id="1029639at2759"/>
<dbReference type="CDD" id="cd04030">
    <property type="entry name" value="C2C_KIAA1228"/>
    <property type="match status" value="1"/>
</dbReference>
<dbReference type="InParanoid" id="A0A6J2Q0F2"/>
<dbReference type="InterPro" id="IPR000008">
    <property type="entry name" value="C2_dom"/>
</dbReference>
<evidence type="ECO:0000256" key="12">
    <source>
        <dbReference type="ARBA" id="ARBA00023055"/>
    </source>
</evidence>
<protein>
    <submittedName>
        <fullName evidence="20">Extended synaptotagmin-1</fullName>
    </submittedName>
</protein>
<dbReference type="Pfam" id="PF00168">
    <property type="entry name" value="C2"/>
    <property type="match status" value="5"/>
</dbReference>
<comment type="subcellular location">
    <subcellularLocation>
        <location evidence="1">Cell membrane</location>
        <topology evidence="1">Peripheral membrane protein</topology>
    </subcellularLocation>
    <subcellularLocation>
        <location evidence="2">Endoplasmic reticulum membrane</location>
        <topology evidence="2">Multi-pass membrane protein</topology>
    </subcellularLocation>
</comment>
<keyword evidence="9" id="KW-0256">Endoplasmic reticulum</keyword>
<dbReference type="InterPro" id="IPR037749">
    <property type="entry name" value="Ext_Synaptotagmin_C2B"/>
</dbReference>